<dbReference type="InterPro" id="IPR036249">
    <property type="entry name" value="Thioredoxin-like_sf"/>
</dbReference>
<dbReference type="InterPro" id="IPR007741">
    <property type="entry name" value="Ribosomal_mL43/mS25/NADH_DH"/>
</dbReference>
<keyword evidence="6" id="KW-0999">Mitochondrion inner membrane</keyword>
<name>A0AAD2D8Z8_EUPCR</name>
<evidence type="ECO:0000256" key="6">
    <source>
        <dbReference type="ARBA" id="ARBA00022792"/>
    </source>
</evidence>
<keyword evidence="13" id="KW-1185">Reference proteome</keyword>
<dbReference type="SMART" id="SM00916">
    <property type="entry name" value="L51_S25_CI-B8"/>
    <property type="match status" value="1"/>
</dbReference>
<dbReference type="SUPFAM" id="SSF52833">
    <property type="entry name" value="Thioredoxin-like"/>
    <property type="match status" value="1"/>
</dbReference>
<comment type="subcellular location">
    <subcellularLocation>
        <location evidence="2">Mitochondrion inner membrane</location>
        <topology evidence="2">Peripheral membrane protein</topology>
        <orientation evidence="2">Matrix side</orientation>
    </subcellularLocation>
</comment>
<dbReference type="Pfam" id="PF05047">
    <property type="entry name" value="L51_S25_CI-B8"/>
    <property type="match status" value="1"/>
</dbReference>
<evidence type="ECO:0000256" key="10">
    <source>
        <dbReference type="PIRSR" id="PIRSR005822-1"/>
    </source>
</evidence>
<dbReference type="InterPro" id="IPR016464">
    <property type="entry name" value="NADH_Ub_cplx-1_asu_su-2"/>
</dbReference>
<dbReference type="PIRSF" id="PIRSF005822">
    <property type="entry name" value="NDUA2"/>
    <property type="match status" value="1"/>
</dbReference>
<evidence type="ECO:0000256" key="7">
    <source>
        <dbReference type="ARBA" id="ARBA00022982"/>
    </source>
</evidence>
<keyword evidence="7" id="KW-0249">Electron transport</keyword>
<accession>A0AAD2D8Z8</accession>
<comment type="caution">
    <text evidence="12">The sequence shown here is derived from an EMBL/GenBank/DDBJ whole genome shotgun (WGS) entry which is preliminary data.</text>
</comment>
<comment type="similarity">
    <text evidence="3">Belongs to the complex I NDUFA2 subunit family.</text>
</comment>
<keyword evidence="9" id="KW-0472">Membrane</keyword>
<evidence type="ECO:0000256" key="3">
    <source>
        <dbReference type="ARBA" id="ARBA00008939"/>
    </source>
</evidence>
<reference evidence="12" key="1">
    <citation type="submission" date="2023-07" db="EMBL/GenBank/DDBJ databases">
        <authorList>
            <consortium name="AG Swart"/>
            <person name="Singh M."/>
            <person name="Singh A."/>
            <person name="Seah K."/>
            <person name="Emmerich C."/>
        </authorList>
    </citation>
    <scope>NUCLEOTIDE SEQUENCE</scope>
    <source>
        <strain evidence="12">DP1</strain>
    </source>
</reference>
<gene>
    <name evidence="12" type="ORF">ECRASSUSDP1_LOCUS25494</name>
</gene>
<dbReference type="EMBL" id="CAMPGE010026281">
    <property type="protein sequence ID" value="CAI2383975.1"/>
    <property type="molecule type" value="Genomic_DNA"/>
</dbReference>
<organism evidence="12 13">
    <name type="scientific">Euplotes crassus</name>
    <dbReference type="NCBI Taxonomy" id="5936"/>
    <lineage>
        <taxon>Eukaryota</taxon>
        <taxon>Sar</taxon>
        <taxon>Alveolata</taxon>
        <taxon>Ciliophora</taxon>
        <taxon>Intramacronucleata</taxon>
        <taxon>Spirotrichea</taxon>
        <taxon>Hypotrichia</taxon>
        <taxon>Euplotida</taxon>
        <taxon>Euplotidae</taxon>
        <taxon>Moneuplotes</taxon>
    </lineage>
</organism>
<evidence type="ECO:0000256" key="5">
    <source>
        <dbReference type="ARBA" id="ARBA00022660"/>
    </source>
</evidence>
<keyword evidence="10" id="KW-1015">Disulfide bond</keyword>
<dbReference type="Proteomes" id="UP001295684">
    <property type="component" value="Unassembled WGS sequence"/>
</dbReference>
<dbReference type="AlphaFoldDB" id="A0AAD2D8Z8"/>
<evidence type="ECO:0000256" key="1">
    <source>
        <dbReference type="ARBA" id="ARBA00003195"/>
    </source>
</evidence>
<keyword evidence="4" id="KW-0813">Transport</keyword>
<dbReference type="GO" id="GO:0005743">
    <property type="term" value="C:mitochondrial inner membrane"/>
    <property type="evidence" value="ECO:0007669"/>
    <property type="project" value="UniProtKB-SubCell"/>
</dbReference>
<evidence type="ECO:0000256" key="2">
    <source>
        <dbReference type="ARBA" id="ARBA00004443"/>
    </source>
</evidence>
<dbReference type="PANTHER" id="PTHR12878">
    <property type="entry name" value="NADH-UBIQUINONE OXIDOREDUCTASE B8 SUBUNIT"/>
    <property type="match status" value="1"/>
</dbReference>
<evidence type="ECO:0000256" key="4">
    <source>
        <dbReference type="ARBA" id="ARBA00022448"/>
    </source>
</evidence>
<evidence type="ECO:0000313" key="12">
    <source>
        <dbReference type="EMBL" id="CAI2383975.1"/>
    </source>
</evidence>
<evidence type="ECO:0000259" key="11">
    <source>
        <dbReference type="SMART" id="SM00916"/>
    </source>
</evidence>
<comment type="function">
    <text evidence="1">Accessory subunit of the mitochondrial membrane respiratory chain NADH dehydrogenase (Complex I), that is believed not to be involved in catalysis. Complex I functions in the transfer of electrons from NADH to the respiratory chain. The immediate electron acceptor for the enzyme is believed to be ubiquinone.</text>
</comment>
<dbReference type="Gene3D" id="3.40.30.10">
    <property type="entry name" value="Glutaredoxin"/>
    <property type="match status" value="1"/>
</dbReference>
<evidence type="ECO:0000256" key="8">
    <source>
        <dbReference type="ARBA" id="ARBA00023128"/>
    </source>
</evidence>
<evidence type="ECO:0000313" key="13">
    <source>
        <dbReference type="Proteomes" id="UP001295684"/>
    </source>
</evidence>
<keyword evidence="8" id="KW-0496">Mitochondrion</keyword>
<proteinExistence type="inferred from homology"/>
<evidence type="ECO:0000256" key="9">
    <source>
        <dbReference type="ARBA" id="ARBA00023136"/>
    </source>
</evidence>
<sequence length="101" mass="11701">MSWKRAIGSKIRELRIVCCQTSAHSLGARQFVTKNYLDVMDNHPYFSFIVRECKNAQPTVMARYDYGVERRLPVEHMSSDDIETIVEELINEADEINSYVA</sequence>
<feature type="disulfide bond" description="Redox-active" evidence="10">
    <location>
        <begin position="19"/>
        <end position="53"/>
    </location>
</feature>
<dbReference type="PANTHER" id="PTHR12878:SF0">
    <property type="entry name" value="NADH DEHYDROGENASE [UBIQUINONE] 1 ALPHA SUBCOMPLEX SUBUNIT 2"/>
    <property type="match status" value="1"/>
</dbReference>
<protein>
    <recommendedName>
        <fullName evidence="11">Ribosomal protein/NADH dehydrogenase domain-containing protein</fullName>
    </recommendedName>
</protein>
<feature type="domain" description="Ribosomal protein/NADH dehydrogenase" evidence="11">
    <location>
        <begin position="20"/>
        <end position="93"/>
    </location>
</feature>
<keyword evidence="5" id="KW-0679">Respiratory chain</keyword>